<dbReference type="PANTHER" id="PTHR48100">
    <property type="entry name" value="BROAD-SPECIFICITY PHOSPHATASE YOR283W-RELATED"/>
    <property type="match status" value="1"/>
</dbReference>
<gene>
    <name evidence="1" type="ORF">JY572_33660</name>
</gene>
<dbReference type="PANTHER" id="PTHR48100:SF15">
    <property type="entry name" value="SEDOHEPTULOSE 1,7-BISPHOSPHATASE"/>
    <property type="match status" value="1"/>
</dbReference>
<dbReference type="InterPro" id="IPR013078">
    <property type="entry name" value="His_Pase_superF_clade-1"/>
</dbReference>
<sequence>MKTQAPRVVLVRHGETAWSRSGQHTGRTDVPLLEDGRKMAAMLASPLRAWSFAQVWTSPLSRAFETCALAGYGDVAHRSDDLMEWDYGDHEGLTRAEIQVENPGWTLWKDGVPHGETAEQVGARADHVIARARAEQGDVLIFSHGHFLRVMAARWLGLPPTDGRLFLLSTGSISVLGFDGDAAQPALASWNDTTHLKD</sequence>
<dbReference type="RefSeq" id="WP_206714942.1">
    <property type="nucleotide sequence ID" value="NZ_CP071091.1"/>
</dbReference>
<dbReference type="EMBL" id="CP071091">
    <property type="protein sequence ID" value="QSQ13241.1"/>
    <property type="molecule type" value="Genomic_DNA"/>
</dbReference>
<organism evidence="1 2">
    <name type="scientific">Myxococcus landrumensis</name>
    <dbReference type="NCBI Taxonomy" id="2813577"/>
    <lineage>
        <taxon>Bacteria</taxon>
        <taxon>Pseudomonadati</taxon>
        <taxon>Myxococcota</taxon>
        <taxon>Myxococcia</taxon>
        <taxon>Myxococcales</taxon>
        <taxon>Cystobacterineae</taxon>
        <taxon>Myxococcaceae</taxon>
        <taxon>Myxococcus</taxon>
    </lineage>
</organism>
<dbReference type="SUPFAM" id="SSF53254">
    <property type="entry name" value="Phosphoglycerate mutase-like"/>
    <property type="match status" value="1"/>
</dbReference>
<dbReference type="Proteomes" id="UP000663090">
    <property type="component" value="Chromosome"/>
</dbReference>
<dbReference type="SMART" id="SM00855">
    <property type="entry name" value="PGAM"/>
    <property type="match status" value="1"/>
</dbReference>
<name>A0ABX7N3G0_9BACT</name>
<reference evidence="1 2" key="1">
    <citation type="submission" date="2021-02" db="EMBL/GenBank/DDBJ databases">
        <title>De Novo genome assembly of isolated myxobacteria.</title>
        <authorList>
            <person name="Stevens D.C."/>
        </authorList>
    </citation>
    <scope>NUCLEOTIDE SEQUENCE [LARGE SCALE GENOMIC DNA]</scope>
    <source>
        <strain evidence="1 2">SCHIC003</strain>
    </source>
</reference>
<proteinExistence type="predicted"/>
<accession>A0ABX7N3G0</accession>
<keyword evidence="2" id="KW-1185">Reference proteome</keyword>
<dbReference type="CDD" id="cd07067">
    <property type="entry name" value="HP_PGM_like"/>
    <property type="match status" value="1"/>
</dbReference>
<evidence type="ECO:0000313" key="1">
    <source>
        <dbReference type="EMBL" id="QSQ13241.1"/>
    </source>
</evidence>
<dbReference type="Pfam" id="PF00300">
    <property type="entry name" value="His_Phos_1"/>
    <property type="match status" value="1"/>
</dbReference>
<evidence type="ECO:0000313" key="2">
    <source>
        <dbReference type="Proteomes" id="UP000663090"/>
    </source>
</evidence>
<dbReference type="Gene3D" id="3.40.50.1240">
    <property type="entry name" value="Phosphoglycerate mutase-like"/>
    <property type="match status" value="1"/>
</dbReference>
<dbReference type="InterPro" id="IPR029033">
    <property type="entry name" value="His_PPase_superfam"/>
</dbReference>
<dbReference type="InterPro" id="IPR050275">
    <property type="entry name" value="PGM_Phosphatase"/>
</dbReference>
<protein>
    <submittedName>
        <fullName evidence="1">Histidine phosphatase family protein</fullName>
    </submittedName>
</protein>